<organism evidence="1 2">
    <name type="scientific">Halobellus rubicundus</name>
    <dbReference type="NCBI Taxonomy" id="2996466"/>
    <lineage>
        <taxon>Archaea</taxon>
        <taxon>Methanobacteriati</taxon>
        <taxon>Methanobacteriota</taxon>
        <taxon>Stenosarchaea group</taxon>
        <taxon>Halobacteria</taxon>
        <taxon>Halobacteriales</taxon>
        <taxon>Haloferacaceae</taxon>
        <taxon>Halobellus</taxon>
    </lineage>
</organism>
<proteinExistence type="predicted"/>
<evidence type="ECO:0000313" key="1">
    <source>
        <dbReference type="EMBL" id="MFA1612062.1"/>
    </source>
</evidence>
<dbReference type="EMBL" id="JBGNYA010000001">
    <property type="protein sequence ID" value="MFA1612062.1"/>
    <property type="molecule type" value="Genomic_DNA"/>
</dbReference>
<dbReference type="AlphaFoldDB" id="A0ABD5MDT5"/>
<gene>
    <name evidence="1" type="ORF">OS889_13750</name>
</gene>
<sequence length="201" mass="21658">MTKVKLVNENGVIKGIDPDTGNEVPIEFADGVFDSISANEVTNGNLRQKTVTTGTVTQAGDILSISVPGTDFDAYRLKIPTLDVDAGSAEAQLAMRINQDSGPNYEYLSTTGDTHWEFAQNPENVSGYLQFPATWTADQVDYVVTHAIGTRDGDYGSLVYVGDPQHPPLSTIEISESGTFDNGLPNTVREIKYALVGLEVV</sequence>
<evidence type="ECO:0000313" key="2">
    <source>
        <dbReference type="Proteomes" id="UP001570511"/>
    </source>
</evidence>
<dbReference type="RefSeq" id="WP_372390666.1">
    <property type="nucleotide sequence ID" value="NZ_JBGNYA010000001.1"/>
</dbReference>
<comment type="caution">
    <text evidence="1">The sequence shown here is derived from an EMBL/GenBank/DDBJ whole genome shotgun (WGS) entry which is preliminary data.</text>
</comment>
<keyword evidence="2" id="KW-1185">Reference proteome</keyword>
<dbReference type="Proteomes" id="UP001570511">
    <property type="component" value="Unassembled WGS sequence"/>
</dbReference>
<accession>A0ABD5MDT5</accession>
<name>A0ABD5MDT5_9EURY</name>
<reference evidence="1 2" key="1">
    <citation type="submission" date="2024-08" db="EMBL/GenBank/DDBJ databases">
        <title>Halobellus sp. MBLA0158 whole genome sequence.</title>
        <authorList>
            <person name="Hwang C.Y."/>
            <person name="Cho E.-S."/>
            <person name="Seo M.-J."/>
        </authorList>
    </citation>
    <scope>NUCLEOTIDE SEQUENCE [LARGE SCALE GENOMIC DNA]</scope>
    <source>
        <strain evidence="1 2">MBLA0158</strain>
    </source>
</reference>
<protein>
    <submittedName>
        <fullName evidence="1">Uncharacterized protein</fullName>
    </submittedName>
</protein>